<dbReference type="SMART" id="SM00387">
    <property type="entry name" value="HATPase_c"/>
    <property type="match status" value="1"/>
</dbReference>
<accession>A0ABW0IB52</accession>
<reference evidence="10" key="1">
    <citation type="journal article" date="2019" name="Int. J. Syst. Evol. Microbiol.">
        <title>The Global Catalogue of Microorganisms (GCM) 10K type strain sequencing project: providing services to taxonomists for standard genome sequencing and annotation.</title>
        <authorList>
            <consortium name="The Broad Institute Genomics Platform"/>
            <consortium name="The Broad Institute Genome Sequencing Center for Infectious Disease"/>
            <person name="Wu L."/>
            <person name="Ma J."/>
        </authorList>
    </citation>
    <scope>NUCLEOTIDE SEQUENCE [LARGE SCALE GENOMIC DNA]</scope>
    <source>
        <strain evidence="10">CCUG 55250</strain>
    </source>
</reference>
<evidence type="ECO:0000256" key="4">
    <source>
        <dbReference type="ARBA" id="ARBA00022679"/>
    </source>
</evidence>
<keyword evidence="5 9" id="KW-0418">Kinase</keyword>
<evidence type="ECO:0000256" key="2">
    <source>
        <dbReference type="ARBA" id="ARBA00012438"/>
    </source>
</evidence>
<dbReference type="SUPFAM" id="SSF47384">
    <property type="entry name" value="Homodimeric domain of signal transducing histidine kinase"/>
    <property type="match status" value="1"/>
</dbReference>
<dbReference type="Proteomes" id="UP001596106">
    <property type="component" value="Unassembled WGS sequence"/>
</dbReference>
<dbReference type="PANTHER" id="PTHR43047">
    <property type="entry name" value="TWO-COMPONENT HISTIDINE PROTEIN KINASE"/>
    <property type="match status" value="1"/>
</dbReference>
<dbReference type="Pfam" id="PF00512">
    <property type="entry name" value="HisKA"/>
    <property type="match status" value="1"/>
</dbReference>
<evidence type="ECO:0000256" key="7">
    <source>
        <dbReference type="SAM" id="Phobius"/>
    </source>
</evidence>
<name>A0ABW0IB52_9BACT</name>
<dbReference type="Gene3D" id="3.30.565.10">
    <property type="entry name" value="Histidine kinase-like ATPase, C-terminal domain"/>
    <property type="match status" value="1"/>
</dbReference>
<comment type="catalytic activity">
    <reaction evidence="1">
        <text>ATP + protein L-histidine = ADP + protein N-phospho-L-histidine.</text>
        <dbReference type="EC" id="2.7.13.3"/>
    </reaction>
</comment>
<dbReference type="InterPro" id="IPR036097">
    <property type="entry name" value="HisK_dim/P_sf"/>
</dbReference>
<evidence type="ECO:0000313" key="9">
    <source>
        <dbReference type="EMBL" id="MFC5409362.1"/>
    </source>
</evidence>
<dbReference type="PROSITE" id="PS50109">
    <property type="entry name" value="HIS_KIN"/>
    <property type="match status" value="1"/>
</dbReference>
<evidence type="ECO:0000256" key="3">
    <source>
        <dbReference type="ARBA" id="ARBA00022553"/>
    </source>
</evidence>
<dbReference type="GO" id="GO:0016301">
    <property type="term" value="F:kinase activity"/>
    <property type="evidence" value="ECO:0007669"/>
    <property type="project" value="UniProtKB-KW"/>
</dbReference>
<dbReference type="Gene3D" id="1.10.287.130">
    <property type="match status" value="1"/>
</dbReference>
<proteinExistence type="predicted"/>
<comment type="caution">
    <text evidence="9">The sequence shown here is derived from an EMBL/GenBank/DDBJ whole genome shotgun (WGS) entry which is preliminary data.</text>
</comment>
<evidence type="ECO:0000313" key="10">
    <source>
        <dbReference type="Proteomes" id="UP001596106"/>
    </source>
</evidence>
<keyword evidence="7" id="KW-0472">Membrane</keyword>
<dbReference type="CDD" id="cd00075">
    <property type="entry name" value="HATPase"/>
    <property type="match status" value="1"/>
</dbReference>
<keyword evidence="3" id="KW-0597">Phosphoprotein</keyword>
<dbReference type="SUPFAM" id="SSF55874">
    <property type="entry name" value="ATPase domain of HSP90 chaperone/DNA topoisomerase II/histidine kinase"/>
    <property type="match status" value="1"/>
</dbReference>
<organism evidence="9 10">
    <name type="scientific">Larkinella bovis</name>
    <dbReference type="NCBI Taxonomy" id="683041"/>
    <lineage>
        <taxon>Bacteria</taxon>
        <taxon>Pseudomonadati</taxon>
        <taxon>Bacteroidota</taxon>
        <taxon>Cytophagia</taxon>
        <taxon>Cytophagales</taxon>
        <taxon>Spirosomataceae</taxon>
        <taxon>Larkinella</taxon>
    </lineage>
</organism>
<dbReference type="InterPro" id="IPR036890">
    <property type="entry name" value="HATPase_C_sf"/>
</dbReference>
<feature type="transmembrane region" description="Helical" evidence="7">
    <location>
        <begin position="124"/>
        <end position="147"/>
    </location>
</feature>
<protein>
    <recommendedName>
        <fullName evidence="2">histidine kinase</fullName>
        <ecNumber evidence="2">2.7.13.3</ecNumber>
    </recommendedName>
</protein>
<dbReference type="InterPro" id="IPR003661">
    <property type="entry name" value="HisK_dim/P_dom"/>
</dbReference>
<feature type="domain" description="Histidine kinase" evidence="8">
    <location>
        <begin position="191"/>
        <end position="400"/>
    </location>
</feature>
<evidence type="ECO:0000259" key="8">
    <source>
        <dbReference type="PROSITE" id="PS50109"/>
    </source>
</evidence>
<feature type="coiled-coil region" evidence="6">
    <location>
        <begin position="161"/>
        <end position="191"/>
    </location>
</feature>
<dbReference type="InterPro" id="IPR003594">
    <property type="entry name" value="HATPase_dom"/>
</dbReference>
<evidence type="ECO:0000256" key="6">
    <source>
        <dbReference type="SAM" id="Coils"/>
    </source>
</evidence>
<keyword evidence="6" id="KW-0175">Coiled coil</keyword>
<dbReference type="InterPro" id="IPR005467">
    <property type="entry name" value="His_kinase_dom"/>
</dbReference>
<sequence>MKFIAPSIWITGSRLLGWYMKWVLLACCTGFWIACEPAPVNDVNRAAVIGVSKGVNAAHRFLDSAYDGIPDAGRMDRYRNYLFLTRPYGQAGIEQRDDVKSLVDEDRLFALFNRDWVKGASNRVSLLVVVAFLSIVVISALLSWLGWKRTRRNLAESTALNRVISEQNRNLQATLADLEKSQQENDRLLKVVAHDLRTPLSSVSMAVGLLLEGKPLSRDPRFFLEMIRDSSASALDLIDNLLHSKTVLDKKRAVDLSEFLASGVEMLQLKARDKKQSIELQTVPVQVMMDRQKMGRVMSNLITNAIKFSPSGSTTYVQAEKRGEVVLITVKDQGIGIPATLQDNVFDLFTAAKRPGTAGEKTFGLGLAISRQIVEAHGGKLWFETEENRGTTFFVELSIS</sequence>
<dbReference type="PROSITE" id="PS51257">
    <property type="entry name" value="PROKAR_LIPOPROTEIN"/>
    <property type="match status" value="1"/>
</dbReference>
<dbReference type="EMBL" id="JBHSMA010000002">
    <property type="protein sequence ID" value="MFC5409362.1"/>
    <property type="molecule type" value="Genomic_DNA"/>
</dbReference>
<dbReference type="SMART" id="SM00388">
    <property type="entry name" value="HisKA"/>
    <property type="match status" value="1"/>
</dbReference>
<dbReference type="PRINTS" id="PR00344">
    <property type="entry name" value="BCTRLSENSOR"/>
</dbReference>
<keyword evidence="7" id="KW-1133">Transmembrane helix</keyword>
<dbReference type="CDD" id="cd00082">
    <property type="entry name" value="HisKA"/>
    <property type="match status" value="1"/>
</dbReference>
<gene>
    <name evidence="9" type="ORF">ACFPMF_08600</name>
</gene>
<dbReference type="PANTHER" id="PTHR43047:SF72">
    <property type="entry name" value="OSMOSENSING HISTIDINE PROTEIN KINASE SLN1"/>
    <property type="match status" value="1"/>
</dbReference>
<evidence type="ECO:0000256" key="5">
    <source>
        <dbReference type="ARBA" id="ARBA00022777"/>
    </source>
</evidence>
<dbReference type="RefSeq" id="WP_379843185.1">
    <property type="nucleotide sequence ID" value="NZ_JBHSMA010000002.1"/>
</dbReference>
<keyword evidence="4" id="KW-0808">Transferase</keyword>
<keyword evidence="7" id="KW-0812">Transmembrane</keyword>
<dbReference type="EC" id="2.7.13.3" evidence="2"/>
<evidence type="ECO:0000256" key="1">
    <source>
        <dbReference type="ARBA" id="ARBA00000085"/>
    </source>
</evidence>
<dbReference type="InterPro" id="IPR004358">
    <property type="entry name" value="Sig_transdc_His_kin-like_C"/>
</dbReference>
<keyword evidence="10" id="KW-1185">Reference proteome</keyword>
<dbReference type="Pfam" id="PF02518">
    <property type="entry name" value="HATPase_c"/>
    <property type="match status" value="1"/>
</dbReference>